<protein>
    <submittedName>
        <fullName evidence="10">Receptor-like protein 12</fullName>
    </submittedName>
</protein>
<evidence type="ECO:0000259" key="9">
    <source>
        <dbReference type="Pfam" id="PF08263"/>
    </source>
</evidence>
<organism evidence="10">
    <name type="scientific">Triticum urartu</name>
    <name type="common">Red wild einkorn</name>
    <name type="synonym">Crithodium urartu</name>
    <dbReference type="NCBI Taxonomy" id="4572"/>
    <lineage>
        <taxon>Eukaryota</taxon>
        <taxon>Viridiplantae</taxon>
        <taxon>Streptophyta</taxon>
        <taxon>Embryophyta</taxon>
        <taxon>Tracheophyta</taxon>
        <taxon>Spermatophyta</taxon>
        <taxon>Magnoliopsida</taxon>
        <taxon>Liliopsida</taxon>
        <taxon>Poales</taxon>
        <taxon>Poaceae</taxon>
        <taxon>BOP clade</taxon>
        <taxon>Pooideae</taxon>
        <taxon>Triticodae</taxon>
        <taxon>Triticeae</taxon>
        <taxon>Triticinae</taxon>
        <taxon>Triticum</taxon>
    </lineage>
</organism>
<dbReference type="AlphaFoldDB" id="M7ZZR8"/>
<comment type="subcellular location">
    <subcellularLocation>
        <location evidence="1">Membrane</location>
        <topology evidence="1">Single-pass type I membrane protein</topology>
    </subcellularLocation>
</comment>
<dbReference type="OMA" id="YFNESCT"/>
<dbReference type="eggNOG" id="KOG0619">
    <property type="taxonomic scope" value="Eukaryota"/>
</dbReference>
<keyword evidence="3" id="KW-0812">Transmembrane</keyword>
<evidence type="ECO:0000256" key="7">
    <source>
        <dbReference type="ARBA" id="ARBA00023136"/>
    </source>
</evidence>
<name>M7ZZR8_TRIUA</name>
<dbReference type="Gene3D" id="3.80.10.10">
    <property type="entry name" value="Ribonuclease Inhibitor"/>
    <property type="match status" value="3"/>
</dbReference>
<dbReference type="Pfam" id="PF08263">
    <property type="entry name" value="LRRNT_2"/>
    <property type="match status" value="1"/>
</dbReference>
<dbReference type="SUPFAM" id="SSF52058">
    <property type="entry name" value="L domain-like"/>
    <property type="match status" value="2"/>
</dbReference>
<evidence type="ECO:0000256" key="8">
    <source>
        <dbReference type="ARBA" id="ARBA00023180"/>
    </source>
</evidence>
<dbReference type="Pfam" id="PF13516">
    <property type="entry name" value="LRR_6"/>
    <property type="match status" value="1"/>
</dbReference>
<evidence type="ECO:0000256" key="1">
    <source>
        <dbReference type="ARBA" id="ARBA00004479"/>
    </source>
</evidence>
<dbReference type="InterPro" id="IPR032675">
    <property type="entry name" value="LRR_dom_sf"/>
</dbReference>
<evidence type="ECO:0000256" key="6">
    <source>
        <dbReference type="ARBA" id="ARBA00022989"/>
    </source>
</evidence>
<keyword evidence="5" id="KW-0677">Repeat</keyword>
<evidence type="ECO:0000256" key="4">
    <source>
        <dbReference type="ARBA" id="ARBA00022729"/>
    </source>
</evidence>
<dbReference type="PROSITE" id="PS51450">
    <property type="entry name" value="LRR"/>
    <property type="match status" value="1"/>
</dbReference>
<dbReference type="PANTHER" id="PTHR48061:SF48">
    <property type="entry name" value="OS01G0162500 PROTEIN"/>
    <property type="match status" value="1"/>
</dbReference>
<dbReference type="Pfam" id="PF13855">
    <property type="entry name" value="LRR_8"/>
    <property type="match status" value="1"/>
</dbReference>
<accession>M7ZZR8</accession>
<sequence>MACPKPFLLLLLLLLLQLQLVAVNSLLLSASTFANHTTALPECLPDQALALLRLKRSFSASNHSYIAFRSWKAGTDCCRWEVFELTTLRNLNLGGNDFHMSEMPFVGFERLTMLTHLNLSTSNFSGQVPHSIGDLTNLVSLDLSFRFEFFELLGYGYWFHVDSSNPGQLLLSNLTTLVANLGNLRELHLSFVDLSSEGEEWCTALARISGNLPKFPAHSNLENLLVGNTNFSGDIPSSISNLKSLKRLIGLLPSWITNLTSLDVLEISHCGLYGPIPSSIGVLIKPRKLALYDCNFSGKIPPHILNSTQLETLQLHSNNFIGKVQLGSFSKLPHLVELDLSNNKLILIDGEYNSSLASFFPNIMYLRLASCNISKFPNVLRHLHWIEGLDLSHNQIHGAIPQWAWEQWTGLDLFFLNLSHNKFNNVGYETFLPFHIHALDLSFNMFEGQIPIPQNSGDILDYSSNHFSSMPSNISTQLGQTVVFKASRNLLSGKITPAFCGTNLEILDLSYNNLSGPIPSCLLEDTYTLKVLNLKENQLHGKLPRKINESCALEALDFSGNRIEGDFPRSLAYCKYLEVLDVGNNQINDLFPCWIAVVPRLQVLVIKLNKFFGPVASSVPKGNNTCGFPSIRILDLASNNFSGRLTNEWFVQLKSMAVATANETSVMQYEFGAQQVYQFATVLTYKGSTIMFTKIFTTLVFIDVSDNAFHGSIPKDIGELVLLHGLNLSHNFLTGTIPVGNMP</sequence>
<dbReference type="GO" id="GO:0016020">
    <property type="term" value="C:membrane"/>
    <property type="evidence" value="ECO:0007669"/>
    <property type="project" value="UniProtKB-SubCell"/>
</dbReference>
<dbReference type="EMBL" id="KD003293">
    <property type="protein sequence ID" value="EMS68648.1"/>
    <property type="molecule type" value="Genomic_DNA"/>
</dbReference>
<reference evidence="10" key="1">
    <citation type="journal article" date="2013" name="Nature">
        <title>Draft genome of the wheat A-genome progenitor Triticum urartu.</title>
        <authorList>
            <person name="Ling H.Q."/>
            <person name="Zhao S."/>
            <person name="Liu D."/>
            <person name="Wang J."/>
            <person name="Sun H."/>
            <person name="Zhang C."/>
            <person name="Fan H."/>
            <person name="Li D."/>
            <person name="Dong L."/>
            <person name="Tao Y."/>
            <person name="Gao C."/>
            <person name="Wu H."/>
            <person name="Li Y."/>
            <person name="Cui Y."/>
            <person name="Guo X."/>
            <person name="Zheng S."/>
            <person name="Wang B."/>
            <person name="Yu K."/>
            <person name="Liang Q."/>
            <person name="Yang W."/>
            <person name="Lou X."/>
            <person name="Chen J."/>
            <person name="Feng M."/>
            <person name="Jian J."/>
            <person name="Zhang X."/>
            <person name="Luo G."/>
            <person name="Jiang Y."/>
            <person name="Liu J."/>
            <person name="Wang Z."/>
            <person name="Sha Y."/>
            <person name="Zhang B."/>
            <person name="Wu H."/>
            <person name="Tang D."/>
            <person name="Shen Q."/>
            <person name="Xue P."/>
            <person name="Zou S."/>
            <person name="Wang X."/>
            <person name="Liu X."/>
            <person name="Wang F."/>
            <person name="Yang Y."/>
            <person name="An X."/>
            <person name="Dong Z."/>
            <person name="Zhang K."/>
            <person name="Zhang X."/>
            <person name="Luo M.C."/>
            <person name="Dvorak J."/>
            <person name="Tong Y."/>
            <person name="Wang J."/>
            <person name="Yang H."/>
            <person name="Li Z."/>
            <person name="Wang D."/>
            <person name="Zhang A."/>
            <person name="Wang J."/>
        </authorList>
    </citation>
    <scope>NUCLEOTIDE SEQUENCE</scope>
</reference>
<proteinExistence type="predicted"/>
<dbReference type="SUPFAM" id="SSF52047">
    <property type="entry name" value="RNI-like"/>
    <property type="match status" value="1"/>
</dbReference>
<keyword evidence="6" id="KW-1133">Transmembrane helix</keyword>
<feature type="domain" description="Leucine-rich repeat-containing N-terminal plant-type" evidence="9">
    <location>
        <begin position="45"/>
        <end position="81"/>
    </location>
</feature>
<dbReference type="PANTHER" id="PTHR48061">
    <property type="entry name" value="LEUCINE-RICH REPEAT RECEPTOR PROTEIN KINASE EMS1-LIKE-RELATED"/>
    <property type="match status" value="1"/>
</dbReference>
<evidence type="ECO:0000256" key="5">
    <source>
        <dbReference type="ARBA" id="ARBA00022737"/>
    </source>
</evidence>
<evidence type="ECO:0000256" key="3">
    <source>
        <dbReference type="ARBA" id="ARBA00022692"/>
    </source>
</evidence>
<dbReference type="InterPro" id="IPR001611">
    <property type="entry name" value="Leu-rich_rpt"/>
</dbReference>
<dbReference type="STRING" id="4572.M7ZZR8"/>
<keyword evidence="4" id="KW-0732">Signal</keyword>
<keyword evidence="2" id="KW-0433">Leucine-rich repeat</keyword>
<keyword evidence="8" id="KW-0325">Glycoprotein</keyword>
<dbReference type="InterPro" id="IPR046956">
    <property type="entry name" value="RLP23-like"/>
</dbReference>
<keyword evidence="7" id="KW-0472">Membrane</keyword>
<gene>
    <name evidence="10" type="ORF">TRIUR3_25992</name>
</gene>
<dbReference type="InterPro" id="IPR013210">
    <property type="entry name" value="LRR_N_plant-typ"/>
</dbReference>
<evidence type="ECO:0000256" key="2">
    <source>
        <dbReference type="ARBA" id="ARBA00022614"/>
    </source>
</evidence>
<keyword evidence="10" id="KW-0675">Receptor</keyword>
<dbReference type="Pfam" id="PF00560">
    <property type="entry name" value="LRR_1"/>
    <property type="match status" value="3"/>
</dbReference>
<evidence type="ECO:0000313" key="10">
    <source>
        <dbReference type="EMBL" id="EMS68648.1"/>
    </source>
</evidence>